<evidence type="ECO:0000256" key="4">
    <source>
        <dbReference type="PROSITE-ProRule" id="PRU00433"/>
    </source>
</evidence>
<dbReference type="GO" id="GO:0020037">
    <property type="term" value="F:heme binding"/>
    <property type="evidence" value="ECO:0007669"/>
    <property type="project" value="InterPro"/>
</dbReference>
<organism evidence="7 8">
    <name type="scientific">Polaribacter filamentus</name>
    <dbReference type="NCBI Taxonomy" id="53483"/>
    <lineage>
        <taxon>Bacteria</taxon>
        <taxon>Pseudomonadati</taxon>
        <taxon>Bacteroidota</taxon>
        <taxon>Flavobacteriia</taxon>
        <taxon>Flavobacteriales</taxon>
        <taxon>Flavobacteriaceae</taxon>
    </lineage>
</organism>
<dbReference type="RefSeq" id="WP_104809635.1">
    <property type="nucleotide sequence ID" value="NZ_MQUA01000013.1"/>
</dbReference>
<protein>
    <recommendedName>
        <fullName evidence="6">Cytochrome c domain-containing protein</fullName>
    </recommendedName>
</protein>
<evidence type="ECO:0000313" key="7">
    <source>
        <dbReference type="EMBL" id="PQB07424.1"/>
    </source>
</evidence>
<feature type="signal peptide" evidence="5">
    <location>
        <begin position="1"/>
        <end position="27"/>
    </location>
</feature>
<evidence type="ECO:0000256" key="1">
    <source>
        <dbReference type="ARBA" id="ARBA00022617"/>
    </source>
</evidence>
<dbReference type="InterPro" id="IPR009056">
    <property type="entry name" value="Cyt_c-like_dom"/>
</dbReference>
<dbReference type="AlphaFoldDB" id="A0A2S7KXN3"/>
<dbReference type="EMBL" id="MQUA01000013">
    <property type="protein sequence ID" value="PQB07424.1"/>
    <property type="molecule type" value="Genomic_DNA"/>
</dbReference>
<keyword evidence="8" id="KW-1185">Reference proteome</keyword>
<comment type="caution">
    <text evidence="7">The sequence shown here is derived from an EMBL/GenBank/DDBJ whole genome shotgun (WGS) entry which is preliminary data.</text>
</comment>
<dbReference type="Proteomes" id="UP000239522">
    <property type="component" value="Unassembled WGS sequence"/>
</dbReference>
<keyword evidence="1 4" id="KW-0349">Heme</keyword>
<evidence type="ECO:0000256" key="2">
    <source>
        <dbReference type="ARBA" id="ARBA00022723"/>
    </source>
</evidence>
<dbReference type="SUPFAM" id="SSF46626">
    <property type="entry name" value="Cytochrome c"/>
    <property type="match status" value="1"/>
</dbReference>
<evidence type="ECO:0000313" key="8">
    <source>
        <dbReference type="Proteomes" id="UP000239522"/>
    </source>
</evidence>
<proteinExistence type="predicted"/>
<keyword evidence="2 4" id="KW-0479">Metal-binding</keyword>
<gene>
    <name evidence="7" type="ORF">BST83_09815</name>
</gene>
<reference evidence="7 8" key="1">
    <citation type="submission" date="2016-11" db="EMBL/GenBank/DDBJ databases">
        <title>Trade-off between light-utilization and light-protection in marine flavobacteria.</title>
        <authorList>
            <person name="Kumagai Y."/>
        </authorList>
    </citation>
    <scope>NUCLEOTIDE SEQUENCE [LARGE SCALE GENOMIC DNA]</scope>
    <source>
        <strain evidence="7 8">ATCC 700397</strain>
    </source>
</reference>
<name>A0A2S7KXN3_9FLAO</name>
<dbReference type="GO" id="GO:0046872">
    <property type="term" value="F:metal ion binding"/>
    <property type="evidence" value="ECO:0007669"/>
    <property type="project" value="UniProtKB-KW"/>
</dbReference>
<sequence length="127" mass="13683">MNINVNNLKLFLIFALISCLFSCEYHTEEDIIAIEISNEDDGNGNNEGTPGAAATFSANVKPIIDSRCVSCHNGSRFPDLRTYDGIKNSAAIVKSEVSSRSMPQGSSLTNAQIQAIVSWVDDGAQNN</sequence>
<evidence type="ECO:0000259" key="6">
    <source>
        <dbReference type="PROSITE" id="PS51007"/>
    </source>
</evidence>
<dbReference type="GO" id="GO:0009055">
    <property type="term" value="F:electron transfer activity"/>
    <property type="evidence" value="ECO:0007669"/>
    <property type="project" value="InterPro"/>
</dbReference>
<accession>A0A2S7KXN3</accession>
<feature type="chain" id="PRO_5015696029" description="Cytochrome c domain-containing protein" evidence="5">
    <location>
        <begin position="28"/>
        <end position="127"/>
    </location>
</feature>
<keyword evidence="3 4" id="KW-0408">Iron</keyword>
<dbReference type="OrthoDB" id="9786191at2"/>
<dbReference type="InterPro" id="IPR036909">
    <property type="entry name" value="Cyt_c-like_dom_sf"/>
</dbReference>
<keyword evidence="5" id="KW-0732">Signal</keyword>
<dbReference type="PROSITE" id="PS51007">
    <property type="entry name" value="CYTC"/>
    <property type="match status" value="1"/>
</dbReference>
<evidence type="ECO:0000256" key="5">
    <source>
        <dbReference type="SAM" id="SignalP"/>
    </source>
</evidence>
<evidence type="ECO:0000256" key="3">
    <source>
        <dbReference type="ARBA" id="ARBA00023004"/>
    </source>
</evidence>
<feature type="domain" description="Cytochrome c" evidence="6">
    <location>
        <begin position="47"/>
        <end position="124"/>
    </location>
</feature>